<keyword evidence="3" id="KW-0238">DNA-binding</keyword>
<keyword evidence="10" id="KW-1185">Reference proteome</keyword>
<evidence type="ECO:0000256" key="3">
    <source>
        <dbReference type="ARBA" id="ARBA00023125"/>
    </source>
</evidence>
<evidence type="ECO:0000259" key="7">
    <source>
        <dbReference type="Pfam" id="PF04542"/>
    </source>
</evidence>
<dbReference type="Pfam" id="PF04542">
    <property type="entry name" value="Sigma70_r2"/>
    <property type="match status" value="1"/>
</dbReference>
<evidence type="ECO:0000256" key="5">
    <source>
        <dbReference type="SAM" id="MobiDB-lite"/>
    </source>
</evidence>
<dbReference type="InterPro" id="IPR014284">
    <property type="entry name" value="RNA_pol_sigma-70_dom"/>
</dbReference>
<dbReference type="InterPro" id="IPR013325">
    <property type="entry name" value="RNA_pol_sigma_r2"/>
</dbReference>
<accession>A0A9X2NEK7</accession>
<dbReference type="GO" id="GO:0003677">
    <property type="term" value="F:DNA binding"/>
    <property type="evidence" value="ECO:0007669"/>
    <property type="project" value="UniProtKB-KW"/>
</dbReference>
<dbReference type="PANTHER" id="PTHR30603">
    <property type="entry name" value="RNA POLYMERASE SIGMA FACTOR RPO"/>
    <property type="match status" value="1"/>
</dbReference>
<proteinExistence type="predicted"/>
<dbReference type="Proteomes" id="UP001144096">
    <property type="component" value="Unassembled WGS sequence"/>
</dbReference>
<dbReference type="PRINTS" id="PR00046">
    <property type="entry name" value="SIGMA70FCT"/>
</dbReference>
<dbReference type="InterPro" id="IPR007627">
    <property type="entry name" value="RNA_pol_sigma70_r2"/>
</dbReference>
<dbReference type="EMBL" id="JAMXQV010000018">
    <property type="protein sequence ID" value="MCR6487336.1"/>
    <property type="molecule type" value="Genomic_DNA"/>
</dbReference>
<feature type="region of interest" description="Disordered" evidence="5">
    <location>
        <begin position="1"/>
        <end position="35"/>
    </location>
</feature>
<dbReference type="Pfam" id="PF04539">
    <property type="entry name" value="Sigma70_r3"/>
    <property type="match status" value="1"/>
</dbReference>
<reference evidence="9" key="1">
    <citation type="submission" date="2022-06" db="EMBL/GenBank/DDBJ databases">
        <title>Amycolatopsis iheyaensis sp. nov., a new species of the genus Amycolatopsis isolated from soil in Iheya island, Japan.</title>
        <authorList>
            <person name="Ngamcharungchit C."/>
            <person name="Kanto H."/>
            <person name="Take A."/>
            <person name="Intra B."/>
            <person name="Matsumoto A."/>
            <person name="Panbangred W."/>
            <person name="Inahashi Y."/>
        </authorList>
    </citation>
    <scope>NUCLEOTIDE SEQUENCE</scope>
    <source>
        <strain evidence="9">OK19-0408</strain>
    </source>
</reference>
<dbReference type="Pfam" id="PF04545">
    <property type="entry name" value="Sigma70_r4"/>
    <property type="match status" value="1"/>
</dbReference>
<dbReference type="InterPro" id="IPR036388">
    <property type="entry name" value="WH-like_DNA-bd_sf"/>
</dbReference>
<feature type="domain" description="RNA polymerase sigma-70 region 2" evidence="7">
    <location>
        <begin position="250"/>
        <end position="319"/>
    </location>
</feature>
<keyword evidence="1" id="KW-0805">Transcription regulation</keyword>
<gene>
    <name evidence="9" type="ORF">M8542_31355</name>
</gene>
<dbReference type="InterPro" id="IPR007630">
    <property type="entry name" value="RNA_pol_sigma70_r4"/>
</dbReference>
<dbReference type="RefSeq" id="WP_257923892.1">
    <property type="nucleotide sequence ID" value="NZ_JAMXQV010000018.1"/>
</dbReference>
<evidence type="ECO:0000313" key="9">
    <source>
        <dbReference type="EMBL" id="MCR6487336.1"/>
    </source>
</evidence>
<evidence type="ECO:0000313" key="10">
    <source>
        <dbReference type="Proteomes" id="UP001144096"/>
    </source>
</evidence>
<evidence type="ECO:0000259" key="8">
    <source>
        <dbReference type="Pfam" id="PF04545"/>
    </source>
</evidence>
<protein>
    <submittedName>
        <fullName evidence="9">Sigma-70 family RNA polymerase sigma factor</fullName>
    </submittedName>
</protein>
<dbReference type="InterPro" id="IPR050239">
    <property type="entry name" value="Sigma-70_RNA_pol_init_factors"/>
</dbReference>
<organism evidence="9 10">
    <name type="scientific">Amycolatopsis iheyensis</name>
    <dbReference type="NCBI Taxonomy" id="2945988"/>
    <lineage>
        <taxon>Bacteria</taxon>
        <taxon>Bacillati</taxon>
        <taxon>Actinomycetota</taxon>
        <taxon>Actinomycetes</taxon>
        <taxon>Pseudonocardiales</taxon>
        <taxon>Pseudonocardiaceae</taxon>
        <taxon>Amycolatopsis</taxon>
    </lineage>
</organism>
<comment type="caution">
    <text evidence="9">The sequence shown here is derived from an EMBL/GenBank/DDBJ whole genome shotgun (WGS) entry which is preliminary data.</text>
</comment>
<dbReference type="InterPro" id="IPR013324">
    <property type="entry name" value="RNA_pol_sigma_r3/r4-like"/>
</dbReference>
<feature type="domain" description="RNA polymerase sigma-70 region 3" evidence="6">
    <location>
        <begin position="329"/>
        <end position="398"/>
    </location>
</feature>
<feature type="domain" description="RNA polymerase sigma-70 region 4" evidence="8">
    <location>
        <begin position="426"/>
        <end position="476"/>
    </location>
</feature>
<evidence type="ECO:0000256" key="1">
    <source>
        <dbReference type="ARBA" id="ARBA00023015"/>
    </source>
</evidence>
<dbReference type="AlphaFoldDB" id="A0A9X2NEK7"/>
<dbReference type="SUPFAM" id="SSF88659">
    <property type="entry name" value="Sigma3 and sigma4 domains of RNA polymerase sigma factors"/>
    <property type="match status" value="2"/>
</dbReference>
<evidence type="ECO:0000259" key="6">
    <source>
        <dbReference type="Pfam" id="PF04539"/>
    </source>
</evidence>
<dbReference type="InterPro" id="IPR007624">
    <property type="entry name" value="RNA_pol_sigma70_r3"/>
</dbReference>
<name>A0A9X2NEK7_9PSEU</name>
<keyword evidence="4" id="KW-0804">Transcription</keyword>
<dbReference type="GO" id="GO:0006352">
    <property type="term" value="P:DNA-templated transcription initiation"/>
    <property type="evidence" value="ECO:0007669"/>
    <property type="project" value="InterPro"/>
</dbReference>
<keyword evidence="2" id="KW-0731">Sigma factor</keyword>
<dbReference type="CDD" id="cd06171">
    <property type="entry name" value="Sigma70_r4"/>
    <property type="match status" value="1"/>
</dbReference>
<evidence type="ECO:0000256" key="2">
    <source>
        <dbReference type="ARBA" id="ARBA00023082"/>
    </source>
</evidence>
<dbReference type="InterPro" id="IPR000943">
    <property type="entry name" value="RNA_pol_sigma70"/>
</dbReference>
<evidence type="ECO:0000256" key="4">
    <source>
        <dbReference type="ARBA" id="ARBA00023163"/>
    </source>
</evidence>
<dbReference type="Gene3D" id="1.10.601.10">
    <property type="entry name" value="RNA Polymerase Primary Sigma Factor"/>
    <property type="match status" value="1"/>
</dbReference>
<dbReference type="Gene3D" id="1.10.10.10">
    <property type="entry name" value="Winged helix-like DNA-binding domain superfamily/Winged helix DNA-binding domain"/>
    <property type="match status" value="2"/>
</dbReference>
<dbReference type="PANTHER" id="PTHR30603:SF47">
    <property type="entry name" value="RNA POLYMERASE SIGMA FACTOR SIGD, CHLOROPLASTIC"/>
    <property type="match status" value="1"/>
</dbReference>
<dbReference type="SUPFAM" id="SSF88946">
    <property type="entry name" value="Sigma2 domain of RNA polymerase sigma factors"/>
    <property type="match status" value="1"/>
</dbReference>
<dbReference type="NCBIfam" id="TIGR02937">
    <property type="entry name" value="sigma70-ECF"/>
    <property type="match status" value="1"/>
</dbReference>
<dbReference type="GO" id="GO:0016987">
    <property type="term" value="F:sigma factor activity"/>
    <property type="evidence" value="ECO:0007669"/>
    <property type="project" value="UniProtKB-KW"/>
</dbReference>
<sequence>MVAPARPTPGTDDFAGELRSHLESSGGLPGRQARSDLACRHRLGQSEVDRSPMAWKHDEVTSAGEGVALTSVDDRSSKAAEHVGELPSGDLDWMFGDELEPVVLRGADDIVGQAFDDLLGDWLRNGQQLASVEIALLAGKRGLSTRQHHELAERLADAGVEPHESARIRRRSAMSLGYHQDAVGQYLKALPLYPLIGGPREVELWSLISQGYKAQDELDQSTGDMLGVALRRTLQVQIERGRCARAELVCANLRLVVNIAKLRRYESSGVEFLDRIQDGNCGLIRAAEKFDGSKGFKFSTYATWWIRQAIERGIGDRGRLIRIPVHMHEKVQKVHRVSRNLTGRFGREPTLAEIAGEANMEAGEVQALLDLDKPVVSLDGLLGDDGDLRLSDVLAAEEDRDGRTDPAQIVVHAQMREHLTRCLRSRLSEREVQVLQRRYGIGTGDEETLEAIGASLGVTRERVRQLEKRSLTRLREGKCTTSLRSYIMDDSKFG</sequence>